<evidence type="ECO:0000313" key="6">
    <source>
        <dbReference type="Proteomes" id="UP001589738"/>
    </source>
</evidence>
<dbReference type="PANTHER" id="PTHR33175:SF3">
    <property type="entry name" value="DNA-BINDING PROTEIN HU-BETA"/>
    <property type="match status" value="1"/>
</dbReference>
<keyword evidence="2" id="KW-0226">DNA condensation</keyword>
<evidence type="ECO:0000256" key="2">
    <source>
        <dbReference type="ARBA" id="ARBA00023067"/>
    </source>
</evidence>
<dbReference type="SUPFAM" id="SSF47729">
    <property type="entry name" value="IHF-like DNA-binding proteins"/>
    <property type="match status" value="1"/>
</dbReference>
<comment type="caution">
    <text evidence="5">The sequence shown here is derived from an EMBL/GenBank/DDBJ whole genome shotgun (WGS) entry which is preliminary data.</text>
</comment>
<dbReference type="GO" id="GO:0003677">
    <property type="term" value="F:DNA binding"/>
    <property type="evidence" value="ECO:0007669"/>
    <property type="project" value="UniProtKB-KW"/>
</dbReference>
<keyword evidence="3 5" id="KW-0238">DNA-binding</keyword>
<dbReference type="InterPro" id="IPR020816">
    <property type="entry name" value="Histone-like_DNA-bd_CS"/>
</dbReference>
<dbReference type="Gene3D" id="4.10.520.10">
    <property type="entry name" value="IHF-like DNA-binding proteins"/>
    <property type="match status" value="1"/>
</dbReference>
<comment type="similarity">
    <text evidence="1 4">Belongs to the bacterial histone-like protein family.</text>
</comment>
<dbReference type="SMART" id="SM00411">
    <property type="entry name" value="BHL"/>
    <property type="match status" value="1"/>
</dbReference>
<dbReference type="EMBL" id="JBHLUU010000018">
    <property type="protein sequence ID" value="MFC0474915.1"/>
    <property type="molecule type" value="Genomic_DNA"/>
</dbReference>
<organism evidence="5 6">
    <name type="scientific">Robertmurraya beringensis</name>
    <dbReference type="NCBI Taxonomy" id="641660"/>
    <lineage>
        <taxon>Bacteria</taxon>
        <taxon>Bacillati</taxon>
        <taxon>Bacillota</taxon>
        <taxon>Bacilli</taxon>
        <taxon>Bacillales</taxon>
        <taxon>Bacillaceae</taxon>
        <taxon>Robertmurraya</taxon>
    </lineage>
</organism>
<dbReference type="RefSeq" id="WP_377057740.1">
    <property type="nucleotide sequence ID" value="NZ_JBHLUU010000018.1"/>
</dbReference>
<dbReference type="InterPro" id="IPR010992">
    <property type="entry name" value="IHF-like_DNA-bd_dom_sf"/>
</dbReference>
<dbReference type="CDD" id="cd13831">
    <property type="entry name" value="HU"/>
    <property type="match status" value="1"/>
</dbReference>
<dbReference type="InterPro" id="IPR000119">
    <property type="entry name" value="Hist_DNA-bd"/>
</dbReference>
<proteinExistence type="inferred from homology"/>
<accession>A0ABV6KNP3</accession>
<protein>
    <submittedName>
        <fullName evidence="5">HU family DNA-binding protein</fullName>
    </submittedName>
</protein>
<dbReference type="PRINTS" id="PR01727">
    <property type="entry name" value="DNABINDINGHU"/>
</dbReference>
<evidence type="ECO:0000256" key="4">
    <source>
        <dbReference type="RuleBase" id="RU003939"/>
    </source>
</evidence>
<evidence type="ECO:0000256" key="3">
    <source>
        <dbReference type="ARBA" id="ARBA00023125"/>
    </source>
</evidence>
<sequence>MNKTDLIYSIAKRCDIPRKHSRKVVDIIIDHISTSLADGHQVQLLGFGSFETRERAQRKGRNPKTGEEIIIPATRYAVFSPCSEFKDALK</sequence>
<dbReference type="PROSITE" id="PS00045">
    <property type="entry name" value="HISTONE_LIKE"/>
    <property type="match status" value="1"/>
</dbReference>
<keyword evidence="6" id="KW-1185">Reference proteome</keyword>
<dbReference type="PANTHER" id="PTHR33175">
    <property type="entry name" value="DNA-BINDING PROTEIN HU"/>
    <property type="match status" value="1"/>
</dbReference>
<evidence type="ECO:0000313" key="5">
    <source>
        <dbReference type="EMBL" id="MFC0474915.1"/>
    </source>
</evidence>
<dbReference type="Proteomes" id="UP001589738">
    <property type="component" value="Unassembled WGS sequence"/>
</dbReference>
<gene>
    <name evidence="5" type="ORF">ACFFHF_06445</name>
</gene>
<evidence type="ECO:0000256" key="1">
    <source>
        <dbReference type="ARBA" id="ARBA00010529"/>
    </source>
</evidence>
<reference evidence="5 6" key="1">
    <citation type="submission" date="2024-09" db="EMBL/GenBank/DDBJ databases">
        <authorList>
            <person name="Sun Q."/>
            <person name="Mori K."/>
        </authorList>
    </citation>
    <scope>NUCLEOTIDE SEQUENCE [LARGE SCALE GENOMIC DNA]</scope>
    <source>
        <strain evidence="5 6">CGMCC 1.9126</strain>
    </source>
</reference>
<name>A0ABV6KNP3_9BACI</name>
<dbReference type="Pfam" id="PF00216">
    <property type="entry name" value="Bac_DNA_binding"/>
    <property type="match status" value="1"/>
</dbReference>